<evidence type="ECO:0000313" key="2">
    <source>
        <dbReference type="EMBL" id="WQF80252.1"/>
    </source>
</evidence>
<dbReference type="Proteomes" id="UP001322277">
    <property type="component" value="Chromosome 3"/>
</dbReference>
<keyword evidence="3" id="KW-1185">Reference proteome</keyword>
<reference evidence="3" key="1">
    <citation type="journal article" date="2023" name="bioRxiv">
        <title>Complete genome of the Medicago anthracnose fungus, Colletotrichum destructivum, reveals a mini-chromosome-like region within a core chromosome.</title>
        <authorList>
            <person name="Lapalu N."/>
            <person name="Simon A."/>
            <person name="Lu A."/>
            <person name="Plaumann P.-L."/>
            <person name="Amselem J."/>
            <person name="Pigne S."/>
            <person name="Auger A."/>
            <person name="Koch C."/>
            <person name="Dallery J.-F."/>
            <person name="O'Connell R.J."/>
        </authorList>
    </citation>
    <scope>NUCLEOTIDE SEQUENCE [LARGE SCALE GENOMIC DNA]</scope>
    <source>
        <strain evidence="3">CBS 520.97</strain>
    </source>
</reference>
<dbReference type="GeneID" id="87941769"/>
<proteinExistence type="predicted"/>
<gene>
    <name evidence="2" type="ORF">CDEST_05266</name>
</gene>
<name>A0AAX4IAM8_9PEZI</name>
<keyword evidence="1" id="KW-0812">Transmembrane</keyword>
<keyword evidence="1" id="KW-1133">Transmembrane helix</keyword>
<sequence>MSGSETETFPLESVTNAQLQQLGEALWSWKPRSNGTSQSGVVTTHLRPDLTKFGPYFQYYREMTASYISDAFPPEEIKALRSHDDLLAIINLIRSNPDTQRSELTTKYFSSRQIFEETPPEDKQRAFNLAMRVLMMISCSSEGLTDDLLPLGTESSIWRRDQSAREFVSGVFSTRNHPSLNEVDESLPNIQLSLRAVGLKKVAHLSFHSTDDLRNHLRLDPRTGVVEIFHHTTFLKESLKASKNSAEQCILPRQLALETLDSLQKVLFPPDKDSRALLRSLVSKASFDPDCLCLSSVSYRSNDERDLSYHYWGSRLMDLYDELENPRPRGLIDIWLEQRSKARHVMLATLVGVVIAVVLGMLGLVVGIFQAWVAYQAWKHPVNV</sequence>
<dbReference type="KEGG" id="cdet:87941769"/>
<evidence type="ECO:0000256" key="1">
    <source>
        <dbReference type="SAM" id="Phobius"/>
    </source>
</evidence>
<keyword evidence="1" id="KW-0472">Membrane</keyword>
<dbReference type="AlphaFoldDB" id="A0AAX4IAM8"/>
<accession>A0AAX4IAM8</accession>
<evidence type="ECO:0000313" key="3">
    <source>
        <dbReference type="Proteomes" id="UP001322277"/>
    </source>
</evidence>
<feature type="transmembrane region" description="Helical" evidence="1">
    <location>
        <begin position="345"/>
        <end position="375"/>
    </location>
</feature>
<protein>
    <submittedName>
        <fullName evidence="2">Uncharacterized protein</fullName>
    </submittedName>
</protein>
<organism evidence="2 3">
    <name type="scientific">Colletotrichum destructivum</name>
    <dbReference type="NCBI Taxonomy" id="34406"/>
    <lineage>
        <taxon>Eukaryota</taxon>
        <taxon>Fungi</taxon>
        <taxon>Dikarya</taxon>
        <taxon>Ascomycota</taxon>
        <taxon>Pezizomycotina</taxon>
        <taxon>Sordariomycetes</taxon>
        <taxon>Hypocreomycetidae</taxon>
        <taxon>Glomerellales</taxon>
        <taxon>Glomerellaceae</taxon>
        <taxon>Colletotrichum</taxon>
        <taxon>Colletotrichum destructivum species complex</taxon>
    </lineage>
</organism>
<dbReference type="EMBL" id="CP137307">
    <property type="protein sequence ID" value="WQF80252.1"/>
    <property type="molecule type" value="Genomic_DNA"/>
</dbReference>
<dbReference type="RefSeq" id="XP_062777476.1">
    <property type="nucleotide sequence ID" value="XM_062921425.1"/>
</dbReference>